<protein>
    <submittedName>
        <fullName evidence="1">Uncharacterized protein</fullName>
    </submittedName>
</protein>
<evidence type="ECO:0000313" key="1">
    <source>
        <dbReference type="EMBL" id="KAK1148457.1"/>
    </source>
</evidence>
<sequence length="424" mass="47413">MLSSKASLSWLLTSLLIPVCQSAPHPSGCRPADRPYSAWMADSVIARGQAIAPPGKPEPSIALQIGFFQTAILRLLDHHDRSVPSCQTTRWEEYLTNSTASIAPMLGNASQDTQLFPLDRLSTARGLLHDYEKTNNTVDRRALDSLRQSIDFQPTNEYGGLWYFTYPNWSYLDGMYSLIPFNWLYATRFDPASTSSIVDQSIRQLDLLWQHCYDNSTGLLVHGYDGSKTAVWASSLTGASPIIWDRSLAWYFMTLVDMLELLTLKRSPGAAEQRYIRYLRGRVSALADAVIAVADTDSGCWWQVMTAARQEENYIESSGSAMFTYALLKGARLGFLDSERVTRSKIVELASKCYGYMVNQFVVEEDDGTLGYNGTVSVCSLNSSATYEYYVNQPLLYNSVHGSAAFVLASLEHEIWRGQHVEVV</sequence>
<organism evidence="1 2">
    <name type="scientific">Aspergillus melleus</name>
    <dbReference type="NCBI Taxonomy" id="138277"/>
    <lineage>
        <taxon>Eukaryota</taxon>
        <taxon>Fungi</taxon>
        <taxon>Dikarya</taxon>
        <taxon>Ascomycota</taxon>
        <taxon>Pezizomycotina</taxon>
        <taxon>Eurotiomycetes</taxon>
        <taxon>Eurotiomycetidae</taxon>
        <taxon>Eurotiales</taxon>
        <taxon>Aspergillaceae</taxon>
        <taxon>Aspergillus</taxon>
        <taxon>Aspergillus subgen. Circumdati</taxon>
    </lineage>
</organism>
<dbReference type="EMBL" id="JAOPJF010000007">
    <property type="protein sequence ID" value="KAK1148457.1"/>
    <property type="molecule type" value="Genomic_DNA"/>
</dbReference>
<dbReference type="Proteomes" id="UP001177260">
    <property type="component" value="Unassembled WGS sequence"/>
</dbReference>
<gene>
    <name evidence="1" type="ORF">N8T08_009462</name>
</gene>
<evidence type="ECO:0000313" key="2">
    <source>
        <dbReference type="Proteomes" id="UP001177260"/>
    </source>
</evidence>
<name>A0ACC3BD00_9EURO</name>
<accession>A0ACC3BD00</accession>
<keyword evidence="2" id="KW-1185">Reference proteome</keyword>
<proteinExistence type="predicted"/>
<reference evidence="1 2" key="1">
    <citation type="journal article" date="2023" name="ACS Omega">
        <title>Identification of the Neoaspergillic Acid Biosynthesis Gene Cluster by Establishing an In Vitro CRISPR-Ribonucleoprotein Genetic System in Aspergillus melleus.</title>
        <authorList>
            <person name="Yuan B."/>
            <person name="Grau M.F."/>
            <person name="Murata R.M."/>
            <person name="Torok T."/>
            <person name="Venkateswaran K."/>
            <person name="Stajich J.E."/>
            <person name="Wang C.C.C."/>
        </authorList>
    </citation>
    <scope>NUCLEOTIDE SEQUENCE [LARGE SCALE GENOMIC DNA]</scope>
    <source>
        <strain evidence="1 2">IMV 1140</strain>
    </source>
</reference>
<comment type="caution">
    <text evidence="1">The sequence shown here is derived from an EMBL/GenBank/DDBJ whole genome shotgun (WGS) entry which is preliminary data.</text>
</comment>